<reference evidence="2" key="1">
    <citation type="submission" date="2020-02" db="EMBL/GenBank/DDBJ databases">
        <authorList>
            <person name="Scholz U."/>
            <person name="Mascher M."/>
            <person name="Fiebig A."/>
        </authorList>
    </citation>
    <scope>NUCLEOTIDE SEQUENCE</scope>
</reference>
<feature type="compositionally biased region" description="Low complexity" evidence="1">
    <location>
        <begin position="1"/>
        <end position="20"/>
    </location>
</feature>
<evidence type="ECO:0000256" key="1">
    <source>
        <dbReference type="SAM" id="MobiDB-lite"/>
    </source>
</evidence>
<evidence type="ECO:0000313" key="2">
    <source>
        <dbReference type="EMBL" id="CAA7394020.1"/>
    </source>
</evidence>
<accession>A0A7I8K8M1</accession>
<name>A0A7I8K8M1_SPIIN</name>
<dbReference type="EMBL" id="LR746267">
    <property type="protein sequence ID" value="CAA7394020.1"/>
    <property type="molecule type" value="Genomic_DNA"/>
</dbReference>
<proteinExistence type="predicted"/>
<feature type="region of interest" description="Disordered" evidence="1">
    <location>
        <begin position="1"/>
        <end position="65"/>
    </location>
</feature>
<feature type="compositionally biased region" description="Low complexity" evidence="1">
    <location>
        <begin position="38"/>
        <end position="52"/>
    </location>
</feature>
<gene>
    <name evidence="2" type="ORF">SI8410_04004681</name>
</gene>
<dbReference type="AlphaFoldDB" id="A0A7I8K8M1"/>
<protein>
    <submittedName>
        <fullName evidence="2">Uncharacterized protein</fullName>
    </submittedName>
</protein>
<organism evidence="2 3">
    <name type="scientific">Spirodela intermedia</name>
    <name type="common">Intermediate duckweed</name>
    <dbReference type="NCBI Taxonomy" id="51605"/>
    <lineage>
        <taxon>Eukaryota</taxon>
        <taxon>Viridiplantae</taxon>
        <taxon>Streptophyta</taxon>
        <taxon>Embryophyta</taxon>
        <taxon>Tracheophyta</taxon>
        <taxon>Spermatophyta</taxon>
        <taxon>Magnoliopsida</taxon>
        <taxon>Liliopsida</taxon>
        <taxon>Araceae</taxon>
        <taxon>Lemnoideae</taxon>
        <taxon>Spirodela</taxon>
    </lineage>
</organism>
<sequence>MLPSATTASGTISSATSANSGLNRRRYGSLQVVPSGQTTRSPTSSSRRIVSPSRRRSRVSRTVGIGDSASETGLRLYVTATNFRRRAVAATMGSSRVRWLQA</sequence>
<evidence type="ECO:0000313" key="3">
    <source>
        <dbReference type="Proteomes" id="UP000663760"/>
    </source>
</evidence>
<keyword evidence="3" id="KW-1185">Reference proteome</keyword>
<dbReference type="Proteomes" id="UP000663760">
    <property type="component" value="Chromosome 4"/>
</dbReference>